<dbReference type="Pfam" id="PF21788">
    <property type="entry name" value="TNP-like_GBD"/>
    <property type="match status" value="1"/>
</dbReference>
<dbReference type="AlphaFoldDB" id="A0A8J6HKF5"/>
<reference evidence="3" key="1">
    <citation type="journal article" date="2020" name="J Insects Food Feed">
        <title>The yellow mealworm (Tenebrio molitor) genome: a resource for the emerging insects as food and feed industry.</title>
        <authorList>
            <person name="Eriksson T."/>
            <person name="Andere A."/>
            <person name="Kelstrup H."/>
            <person name="Emery V."/>
            <person name="Picard C."/>
        </authorList>
    </citation>
    <scope>NUCLEOTIDE SEQUENCE</scope>
    <source>
        <strain evidence="3">Stoneville</strain>
        <tissue evidence="3">Whole head</tissue>
    </source>
</reference>
<accession>A0A8J6HKF5</accession>
<evidence type="ECO:0000313" key="4">
    <source>
        <dbReference type="Proteomes" id="UP000719412"/>
    </source>
</evidence>
<reference evidence="3" key="2">
    <citation type="submission" date="2021-08" db="EMBL/GenBank/DDBJ databases">
        <authorList>
            <person name="Eriksson T."/>
        </authorList>
    </citation>
    <scope>NUCLEOTIDE SEQUENCE</scope>
    <source>
        <strain evidence="3">Stoneville</strain>
        <tissue evidence="3">Whole head</tissue>
    </source>
</reference>
<gene>
    <name evidence="3" type="ORF">GEV33_007553</name>
</gene>
<feature type="compositionally biased region" description="Basic and acidic residues" evidence="1">
    <location>
        <begin position="76"/>
        <end position="89"/>
    </location>
</feature>
<comment type="caution">
    <text evidence="3">The sequence shown here is derived from an EMBL/GenBank/DDBJ whole genome shotgun (WGS) entry which is preliminary data.</text>
</comment>
<evidence type="ECO:0000259" key="2">
    <source>
        <dbReference type="Pfam" id="PF21788"/>
    </source>
</evidence>
<feature type="region of interest" description="Disordered" evidence="1">
    <location>
        <begin position="228"/>
        <end position="256"/>
    </location>
</feature>
<feature type="region of interest" description="Disordered" evidence="1">
    <location>
        <begin position="1"/>
        <end position="42"/>
    </location>
</feature>
<organism evidence="3 4">
    <name type="scientific">Tenebrio molitor</name>
    <name type="common">Yellow mealworm beetle</name>
    <dbReference type="NCBI Taxonomy" id="7067"/>
    <lineage>
        <taxon>Eukaryota</taxon>
        <taxon>Metazoa</taxon>
        <taxon>Ecdysozoa</taxon>
        <taxon>Arthropoda</taxon>
        <taxon>Hexapoda</taxon>
        <taxon>Insecta</taxon>
        <taxon>Pterygota</taxon>
        <taxon>Neoptera</taxon>
        <taxon>Endopterygota</taxon>
        <taxon>Coleoptera</taxon>
        <taxon>Polyphaga</taxon>
        <taxon>Cucujiformia</taxon>
        <taxon>Tenebrionidae</taxon>
        <taxon>Tenebrio</taxon>
    </lineage>
</organism>
<sequence length="541" mass="61119">MDLTVRPLQGAGVGELKSPTDANVPDGSRKPSRPSTRARREEEVVGQPLFIVDPVSCPSCPGLGRIVKRVARRERSHTYTTKETEDGLQVRRPAQTVLGAGVSKVDRRDTRFLHHQPARRKRIREDAAVPSRRSSPLGRHPGAAESPSHHSRHRGSHVRPKEPTRQVCVPPFVRVPNYGFVRVSRNVSFFEWRCRPVRATAPQLVHRGDDRGPDNEQLCRCASRILAQTPSRRSSTRPVPASRDSEGPAEKSDPCSSGFEINGMDIIPLYDVPHLFKGIRNNLLTKNLHFKQNGQKKVAQWHHIEKLYLLDSMEVIRLCPKLTDAHIYLNKMNKMKVKLMAQVFSHTVGGLMKRLCKWDTKTEYNLPEEAEHTADFILFMDELFDSLNGNTKLAPQGKPLKGTVSSEAGPSRTSKYKPLHQGRSTGERRDQPVHIPQALQVTDTIPRGFRRTWSSKSFPTPGNTVTPRSYPGRVASHYSRKKGLALEAYRDRPNGVKPHVTSLPEVIVTEFYFYIVFVLLLNNRQSSRFQIIITILNGKQI</sequence>
<dbReference type="InterPro" id="IPR048366">
    <property type="entry name" value="TNP-like_GBD"/>
</dbReference>
<evidence type="ECO:0000313" key="3">
    <source>
        <dbReference type="EMBL" id="KAH0815238.1"/>
    </source>
</evidence>
<feature type="compositionally biased region" description="Basic residues" evidence="1">
    <location>
        <begin position="149"/>
        <end position="158"/>
    </location>
</feature>
<evidence type="ECO:0000256" key="1">
    <source>
        <dbReference type="SAM" id="MobiDB-lite"/>
    </source>
</evidence>
<feature type="compositionally biased region" description="Basic and acidic residues" evidence="1">
    <location>
        <begin position="243"/>
        <end position="253"/>
    </location>
</feature>
<feature type="region of interest" description="Disordered" evidence="1">
    <location>
        <begin position="390"/>
        <end position="431"/>
    </location>
</feature>
<feature type="compositionally biased region" description="Polar residues" evidence="1">
    <location>
        <begin position="228"/>
        <end position="237"/>
    </location>
</feature>
<feature type="region of interest" description="Disordered" evidence="1">
    <location>
        <begin position="74"/>
        <end position="163"/>
    </location>
</feature>
<feature type="compositionally biased region" description="Polar residues" evidence="1">
    <location>
        <begin position="403"/>
        <end position="413"/>
    </location>
</feature>
<protein>
    <recommendedName>
        <fullName evidence="2">Transposable element P transposase-like GTP-binding insertion domain-containing protein</fullName>
    </recommendedName>
</protein>
<keyword evidence="4" id="KW-1185">Reference proteome</keyword>
<feature type="domain" description="Transposable element P transposase-like GTP-binding insertion" evidence="2">
    <location>
        <begin position="274"/>
        <end position="394"/>
    </location>
</feature>
<dbReference type="Proteomes" id="UP000719412">
    <property type="component" value="Unassembled WGS sequence"/>
</dbReference>
<feature type="compositionally biased region" description="Basic residues" evidence="1">
    <location>
        <begin position="113"/>
        <end position="122"/>
    </location>
</feature>
<name>A0A8J6HKF5_TENMO</name>
<proteinExistence type="predicted"/>
<dbReference type="EMBL" id="JABDTM020023362">
    <property type="protein sequence ID" value="KAH0815238.1"/>
    <property type="molecule type" value="Genomic_DNA"/>
</dbReference>